<dbReference type="SUPFAM" id="SSF47413">
    <property type="entry name" value="lambda repressor-like DNA-binding domains"/>
    <property type="match status" value="1"/>
</dbReference>
<dbReference type="Gene3D" id="1.10.260.40">
    <property type="entry name" value="lambda repressor-like DNA-binding domains"/>
    <property type="match status" value="1"/>
</dbReference>
<dbReference type="InterPro" id="IPR010982">
    <property type="entry name" value="Lambda_DNA-bd_dom_sf"/>
</dbReference>
<dbReference type="OrthoDB" id="6315255at2"/>
<dbReference type="CDD" id="cd00093">
    <property type="entry name" value="HTH_XRE"/>
    <property type="match status" value="1"/>
</dbReference>
<evidence type="ECO:0000256" key="1">
    <source>
        <dbReference type="ARBA" id="ARBA00023125"/>
    </source>
</evidence>
<dbReference type="PANTHER" id="PTHR46558">
    <property type="entry name" value="TRACRIPTIONAL REGULATORY PROTEIN-RELATED-RELATED"/>
    <property type="match status" value="1"/>
</dbReference>
<organism evidence="3 4">
    <name type="scientific">Desulforamulus profundi</name>
    <dbReference type="NCBI Taxonomy" id="1383067"/>
    <lineage>
        <taxon>Bacteria</taxon>
        <taxon>Bacillati</taxon>
        <taxon>Bacillota</taxon>
        <taxon>Clostridia</taxon>
        <taxon>Eubacteriales</taxon>
        <taxon>Peptococcaceae</taxon>
        <taxon>Desulforamulus</taxon>
    </lineage>
</organism>
<feature type="domain" description="HTH cro/C1-type" evidence="2">
    <location>
        <begin position="7"/>
        <end position="62"/>
    </location>
</feature>
<dbReference type="PANTHER" id="PTHR46558:SF15">
    <property type="entry name" value="HELIX-TURN-HELIX DOMAIN PROTEIN"/>
    <property type="match status" value="1"/>
</dbReference>
<dbReference type="EMBL" id="AWQQ01000047">
    <property type="protein sequence ID" value="PHJ38524.1"/>
    <property type="molecule type" value="Genomic_DNA"/>
</dbReference>
<comment type="caution">
    <text evidence="3">The sequence shown here is derived from an EMBL/GenBank/DDBJ whole genome shotgun (WGS) entry which is preliminary data.</text>
</comment>
<dbReference type="SMART" id="SM00530">
    <property type="entry name" value="HTH_XRE"/>
    <property type="match status" value="1"/>
</dbReference>
<dbReference type="Pfam" id="PF01381">
    <property type="entry name" value="HTH_3"/>
    <property type="match status" value="1"/>
</dbReference>
<dbReference type="AlphaFoldDB" id="A0A2C6MFS5"/>
<keyword evidence="4" id="KW-1185">Reference proteome</keyword>
<sequence length="140" mass="16000">MLFGDKIKELRNLAEMSQQELANQTGLSLRSIQNYESNQRYPKDVAILNKLCVALSTTIEELMKEEDNFIVEAASKYGVRGKKDAKLLVEELGGLFAGGELGEEDKDKVFRAITEMYWKAKDNNKKYTPKKYKKNSEPNE</sequence>
<dbReference type="PROSITE" id="PS50943">
    <property type="entry name" value="HTH_CROC1"/>
    <property type="match status" value="1"/>
</dbReference>
<evidence type="ECO:0000313" key="4">
    <source>
        <dbReference type="Proteomes" id="UP000222564"/>
    </source>
</evidence>
<name>A0A2C6MFS5_9FIRM</name>
<keyword evidence="1" id="KW-0238">DNA-binding</keyword>
<proteinExistence type="predicted"/>
<evidence type="ECO:0000259" key="2">
    <source>
        <dbReference type="PROSITE" id="PS50943"/>
    </source>
</evidence>
<gene>
    <name evidence="3" type="ORF">P378_08405</name>
</gene>
<evidence type="ECO:0000313" key="3">
    <source>
        <dbReference type="EMBL" id="PHJ38524.1"/>
    </source>
</evidence>
<dbReference type="RefSeq" id="WP_099082804.1">
    <property type="nucleotide sequence ID" value="NZ_AWQQ01000047.1"/>
</dbReference>
<dbReference type="Proteomes" id="UP000222564">
    <property type="component" value="Unassembled WGS sequence"/>
</dbReference>
<dbReference type="GO" id="GO:0003677">
    <property type="term" value="F:DNA binding"/>
    <property type="evidence" value="ECO:0007669"/>
    <property type="project" value="UniProtKB-KW"/>
</dbReference>
<reference evidence="3 4" key="1">
    <citation type="submission" date="2013-09" db="EMBL/GenBank/DDBJ databases">
        <title>Biodegradation of hydrocarbons in the deep terrestrial subsurface : characterization of a microbial consortium composed of two Desulfotomaculum species originating from a deep geological formation.</title>
        <authorList>
            <person name="Aullo T."/>
            <person name="Berlendis S."/>
            <person name="Lascourreges J.-F."/>
            <person name="Dessort D."/>
            <person name="Saint-Laurent S."/>
            <person name="Schraauwers B."/>
            <person name="Mas J."/>
            <person name="Magot M."/>
            <person name="Ranchou-Peyruse A."/>
        </authorList>
    </citation>
    <scope>NUCLEOTIDE SEQUENCE [LARGE SCALE GENOMIC DNA]</scope>
    <source>
        <strain evidence="3 4">Bs107</strain>
    </source>
</reference>
<accession>A0A2C6MFS5</accession>
<dbReference type="InterPro" id="IPR001387">
    <property type="entry name" value="Cro/C1-type_HTH"/>
</dbReference>
<protein>
    <submittedName>
        <fullName evidence="3">XRE family transcriptional regulator</fullName>
    </submittedName>
</protein>